<name>A0A914WF00_9BILA</name>
<evidence type="ECO:0000313" key="4">
    <source>
        <dbReference type="WBParaSite" id="PSAMB.scaffold563size47117.g7071.t1"/>
    </source>
</evidence>
<reference evidence="3 4" key="1">
    <citation type="submission" date="2022-11" db="UniProtKB">
        <authorList>
            <consortium name="WormBaseParasite"/>
        </authorList>
    </citation>
    <scope>IDENTIFICATION</scope>
</reference>
<proteinExistence type="predicted"/>
<organism evidence="2 3">
    <name type="scientific">Plectus sambesii</name>
    <dbReference type="NCBI Taxonomy" id="2011161"/>
    <lineage>
        <taxon>Eukaryota</taxon>
        <taxon>Metazoa</taxon>
        <taxon>Ecdysozoa</taxon>
        <taxon>Nematoda</taxon>
        <taxon>Chromadorea</taxon>
        <taxon>Plectida</taxon>
        <taxon>Plectina</taxon>
        <taxon>Plectoidea</taxon>
        <taxon>Plectidae</taxon>
        <taxon>Plectus</taxon>
    </lineage>
</organism>
<evidence type="ECO:0000313" key="3">
    <source>
        <dbReference type="WBParaSite" id="PSAMB.scaffold383size53719.g5320.t1"/>
    </source>
</evidence>
<sequence>MARGLLVLVFAIIVQTIFALNCNDDAWIDGSAPLFTKDTCRSNEKSCYYLVCQMPNGDQFHNKGCALSDSFCAVDHCSEVLGTTTKCQTCSEDYCN</sequence>
<keyword evidence="2" id="KW-1185">Reference proteome</keyword>
<protein>
    <submittedName>
        <fullName evidence="3 4">Uncharacterized protein</fullName>
    </submittedName>
</protein>
<dbReference type="AlphaFoldDB" id="A0A914WF00"/>
<feature type="chain" id="PRO_5038324214" evidence="1">
    <location>
        <begin position="20"/>
        <end position="96"/>
    </location>
</feature>
<accession>A0A914WF00</accession>
<feature type="signal peptide" evidence="1">
    <location>
        <begin position="1"/>
        <end position="19"/>
    </location>
</feature>
<dbReference type="Proteomes" id="UP000887566">
    <property type="component" value="Unplaced"/>
</dbReference>
<dbReference type="WBParaSite" id="PSAMB.scaffold383size53719.g5320.t1">
    <property type="protein sequence ID" value="PSAMB.scaffold383size53719.g5320.t1"/>
    <property type="gene ID" value="PSAMB.scaffold383size53719.g5320"/>
</dbReference>
<keyword evidence="1" id="KW-0732">Signal</keyword>
<dbReference type="WBParaSite" id="PSAMB.scaffold563size47117.g7071.t1">
    <property type="protein sequence ID" value="PSAMB.scaffold563size47117.g7071.t1"/>
    <property type="gene ID" value="PSAMB.scaffold563size47117.g7071"/>
</dbReference>
<evidence type="ECO:0000313" key="2">
    <source>
        <dbReference type="Proteomes" id="UP000887566"/>
    </source>
</evidence>
<evidence type="ECO:0000256" key="1">
    <source>
        <dbReference type="SAM" id="SignalP"/>
    </source>
</evidence>